<organism evidence="1 2">
    <name type="scientific">Thermomonas beijingensis</name>
    <dbReference type="NCBI Taxonomy" id="2872701"/>
    <lineage>
        <taxon>Bacteria</taxon>
        <taxon>Pseudomonadati</taxon>
        <taxon>Pseudomonadota</taxon>
        <taxon>Gammaproteobacteria</taxon>
        <taxon>Lysobacterales</taxon>
        <taxon>Lysobacteraceae</taxon>
        <taxon>Thermomonas</taxon>
    </lineage>
</organism>
<comment type="caution">
    <text evidence="1">The sequence shown here is derived from an EMBL/GenBank/DDBJ whole genome shotgun (WGS) entry which is preliminary data.</text>
</comment>
<evidence type="ECO:0000313" key="1">
    <source>
        <dbReference type="EMBL" id="MBZ4186870.1"/>
    </source>
</evidence>
<dbReference type="EMBL" id="JAIQDJ010000008">
    <property type="protein sequence ID" value="MBZ4186870.1"/>
    <property type="molecule type" value="Genomic_DNA"/>
</dbReference>
<proteinExistence type="predicted"/>
<evidence type="ECO:0000313" key="2">
    <source>
        <dbReference type="Proteomes" id="UP001430290"/>
    </source>
</evidence>
<name>A0ABS7TGI0_9GAMM</name>
<keyword evidence="2" id="KW-1185">Reference proteome</keyword>
<gene>
    <name evidence="1" type="ORF">K7B09_11120</name>
</gene>
<dbReference type="Proteomes" id="UP001430290">
    <property type="component" value="Unassembled WGS sequence"/>
</dbReference>
<accession>A0ABS7TGI0</accession>
<reference evidence="1" key="1">
    <citation type="submission" date="2021-09" db="EMBL/GenBank/DDBJ databases">
        <authorList>
            <person name="Wu T."/>
            <person name="Guo S.Z."/>
        </authorList>
    </citation>
    <scope>NUCLEOTIDE SEQUENCE</scope>
    <source>
        <strain evidence="1">RSS-23</strain>
    </source>
</reference>
<dbReference type="RefSeq" id="WP_223629549.1">
    <property type="nucleotide sequence ID" value="NZ_JAIQDJ010000008.1"/>
</dbReference>
<sequence>MSQASNSPAVFRGVIAIELRDGSPPERAALPAASAGEVAALLGRDLAKLAPDVADCELALLAAHFDPAEALRPAWPLHRHVQELLQRAPGQAQGARVIGFGADAQGALPVPMQADAALAGGGLRVLPFVLRGGAFDSVAEQLESKLFDCGMAQADAALALQEGLGARIEHIRYLSLHDLLAMMAMQYQNAGLEGMWTLLETALLEPAGEWLLDAPPEPLARYADGEVRIALLDPATWQTRNAPQQDDAAKLERGFTLFQMRCRQYAAVLEAHGVPVQYVHCADGQPHCLHFPLQRWRD</sequence>
<protein>
    <submittedName>
        <fullName evidence="1">Uncharacterized protein</fullName>
    </submittedName>
</protein>